<organism evidence="3 4">
    <name type="scientific">Saccharopolyspora flava</name>
    <dbReference type="NCBI Taxonomy" id="95161"/>
    <lineage>
        <taxon>Bacteria</taxon>
        <taxon>Bacillati</taxon>
        <taxon>Actinomycetota</taxon>
        <taxon>Actinomycetes</taxon>
        <taxon>Pseudonocardiales</taxon>
        <taxon>Pseudonocardiaceae</taxon>
        <taxon>Saccharopolyspora</taxon>
    </lineage>
</organism>
<dbReference type="PANTHER" id="PTHR42976:SF1">
    <property type="entry name" value="GH18 DOMAIN-CONTAINING PROTEIN-RELATED"/>
    <property type="match status" value="1"/>
</dbReference>
<dbReference type="InterPro" id="IPR006311">
    <property type="entry name" value="TAT_signal"/>
</dbReference>
<feature type="signal peptide" evidence="1">
    <location>
        <begin position="1"/>
        <end position="22"/>
    </location>
</feature>
<dbReference type="SUPFAM" id="SSF51445">
    <property type="entry name" value="(Trans)glycosidases"/>
    <property type="match status" value="1"/>
</dbReference>
<feature type="chain" id="PRO_5011625057" evidence="1">
    <location>
        <begin position="23"/>
        <end position="330"/>
    </location>
</feature>
<evidence type="ECO:0000313" key="4">
    <source>
        <dbReference type="Proteomes" id="UP000198852"/>
    </source>
</evidence>
<evidence type="ECO:0000313" key="3">
    <source>
        <dbReference type="EMBL" id="SFS53503.1"/>
    </source>
</evidence>
<dbReference type="OrthoDB" id="99456at2"/>
<dbReference type="InterPro" id="IPR001223">
    <property type="entry name" value="Glyco_hydro18_cat"/>
</dbReference>
<evidence type="ECO:0000259" key="2">
    <source>
        <dbReference type="PROSITE" id="PS51910"/>
    </source>
</evidence>
<name>A0A1I6QM56_9PSEU</name>
<protein>
    <submittedName>
        <fullName evidence="3">Glycosyl hydrolases family 18</fullName>
    </submittedName>
</protein>
<sequence length="330" mass="34073">MSKIRTSLLAGAAVLGTLAAGAAPALSAEAPADGPSPAATSPVAASPYLYNGWGSPPAPADVMNATGIKDFTLAFINSDGGCNPAWDGQRPLDGQDKATIDAIRGAGGDVIPSIGGYSGTKLGEVCADGQQLAAAYQKLIDAYGLKAIDVDIEATEFEGQASRDKVVEALKIVKDTNPDVQTVVTFPTTTTGPNENGKAMFAKAAEIGANIDVWTQMPFDFNGTDMGADTISATEGLKEALKAAFGYDDADAYAHSGISSMNGKTDVEGEIVDQAAFQKMADYAKEKGLGRFTFWSVNRDRPCSGGAVDSCSGIDQGDWDFSKIVAGFQG</sequence>
<dbReference type="InterPro" id="IPR017853">
    <property type="entry name" value="GH"/>
</dbReference>
<dbReference type="Gene3D" id="3.20.20.80">
    <property type="entry name" value="Glycosidases"/>
    <property type="match status" value="1"/>
</dbReference>
<dbReference type="STRING" id="95161.SAMN05660874_01594"/>
<dbReference type="EMBL" id="FOZX01000002">
    <property type="protein sequence ID" value="SFS53503.1"/>
    <property type="molecule type" value="Genomic_DNA"/>
</dbReference>
<dbReference type="PROSITE" id="PS51910">
    <property type="entry name" value="GH18_2"/>
    <property type="match status" value="1"/>
</dbReference>
<proteinExistence type="predicted"/>
<dbReference type="AlphaFoldDB" id="A0A1I6QM56"/>
<dbReference type="InterPro" id="IPR052750">
    <property type="entry name" value="GH18_Chitinase"/>
</dbReference>
<keyword evidence="3" id="KW-0378">Hydrolase</keyword>
<dbReference type="CDD" id="cd06543">
    <property type="entry name" value="GH18_PF-ChiA-like"/>
    <property type="match status" value="1"/>
</dbReference>
<gene>
    <name evidence="3" type="ORF">SAMN05660874_01594</name>
</gene>
<reference evidence="4" key="1">
    <citation type="submission" date="2016-10" db="EMBL/GenBank/DDBJ databases">
        <authorList>
            <person name="Varghese N."/>
            <person name="Submissions S."/>
        </authorList>
    </citation>
    <scope>NUCLEOTIDE SEQUENCE [LARGE SCALE GENOMIC DNA]</scope>
    <source>
        <strain evidence="4">DSM 44771</strain>
    </source>
</reference>
<keyword evidence="4" id="KW-1185">Reference proteome</keyword>
<accession>A0A1I6QM56</accession>
<dbReference type="Proteomes" id="UP000198852">
    <property type="component" value="Unassembled WGS sequence"/>
</dbReference>
<dbReference type="GO" id="GO:0016787">
    <property type="term" value="F:hydrolase activity"/>
    <property type="evidence" value="ECO:0007669"/>
    <property type="project" value="UniProtKB-KW"/>
</dbReference>
<dbReference type="GO" id="GO:0005975">
    <property type="term" value="P:carbohydrate metabolic process"/>
    <property type="evidence" value="ECO:0007669"/>
    <property type="project" value="InterPro"/>
</dbReference>
<evidence type="ECO:0000256" key="1">
    <source>
        <dbReference type="SAM" id="SignalP"/>
    </source>
</evidence>
<dbReference type="PANTHER" id="PTHR42976">
    <property type="entry name" value="BIFUNCTIONAL CHITINASE/LYSOZYME-RELATED"/>
    <property type="match status" value="1"/>
</dbReference>
<dbReference type="PROSITE" id="PS51318">
    <property type="entry name" value="TAT"/>
    <property type="match status" value="1"/>
</dbReference>
<keyword evidence="1" id="KW-0732">Signal</keyword>
<feature type="domain" description="GH18" evidence="2">
    <location>
        <begin position="42"/>
        <end position="330"/>
    </location>
</feature>